<comment type="caution">
    <text evidence="1">The sequence shown here is derived from an EMBL/GenBank/DDBJ whole genome shotgun (WGS) entry which is preliminary data.</text>
</comment>
<gene>
    <name evidence="1" type="ORF">E4P82_18155</name>
</gene>
<proteinExistence type="predicted"/>
<accession>A0ABX1TS77</accession>
<keyword evidence="2" id="KW-1185">Reference proteome</keyword>
<dbReference type="EMBL" id="SPMZ01000070">
    <property type="protein sequence ID" value="NMQ20943.1"/>
    <property type="molecule type" value="Genomic_DNA"/>
</dbReference>
<organism evidence="1 2">
    <name type="scientific">Candidatus Competibacter phosphatis</name>
    <dbReference type="NCBI Taxonomy" id="221280"/>
    <lineage>
        <taxon>Bacteria</taxon>
        <taxon>Pseudomonadati</taxon>
        <taxon>Pseudomonadota</taxon>
        <taxon>Gammaproteobacteria</taxon>
        <taxon>Candidatus Competibacteraceae</taxon>
        <taxon>Candidatus Competibacter</taxon>
    </lineage>
</organism>
<dbReference type="RefSeq" id="WP_169250214.1">
    <property type="nucleotide sequence ID" value="NZ_SPMZ01000070.1"/>
</dbReference>
<evidence type="ECO:0000313" key="2">
    <source>
        <dbReference type="Proteomes" id="UP000760480"/>
    </source>
</evidence>
<name>A0ABX1TS77_9GAMM</name>
<dbReference type="Proteomes" id="UP000760480">
    <property type="component" value="Unassembled WGS sequence"/>
</dbReference>
<sequence length="132" mass="14344">MDTKTLTDILQSFREDLPDHSQTATAIDQGASLADIANQAQAEGLHEIATVLFEAQQEVFQESPEATTDPGVITQAFIRDFRTRLPNGSETAAAIDRDASWEEISECAEAEGIHQLAAALLNPEQEYLRGSA</sequence>
<evidence type="ECO:0000313" key="1">
    <source>
        <dbReference type="EMBL" id="NMQ20943.1"/>
    </source>
</evidence>
<reference evidence="1 2" key="1">
    <citation type="submission" date="2019-03" db="EMBL/GenBank/DDBJ databases">
        <title>Metabolic reconstructions from genomes of highly enriched 'Candidatus Accumulibacter' and 'Candidatus Competibacter' bioreactor populations.</title>
        <authorList>
            <person name="Annavajhala M.K."/>
            <person name="Welles L."/>
            <person name="Abbas B."/>
            <person name="Sorokin D."/>
            <person name="Park H."/>
            <person name="Van Loosdrecht M."/>
            <person name="Chandran K."/>
        </authorList>
    </citation>
    <scope>NUCLEOTIDE SEQUENCE [LARGE SCALE GENOMIC DNA]</scope>
    <source>
        <strain evidence="1 2">SBR_G</strain>
    </source>
</reference>
<protein>
    <submittedName>
        <fullName evidence="1">Uncharacterized protein</fullName>
    </submittedName>
</protein>